<evidence type="ECO:0000256" key="6">
    <source>
        <dbReference type="ARBA" id="ARBA00022786"/>
    </source>
</evidence>
<reference evidence="10 11" key="1">
    <citation type="journal article" date="2020" name="Nat. Commun.">
        <title>Genome of Tripterygium wilfordii and identification of cytochrome P450 involved in triptolide biosynthesis.</title>
        <authorList>
            <person name="Tu L."/>
            <person name="Su P."/>
            <person name="Zhang Z."/>
            <person name="Gao L."/>
            <person name="Wang J."/>
            <person name="Hu T."/>
            <person name="Zhou J."/>
            <person name="Zhang Y."/>
            <person name="Zhao Y."/>
            <person name="Liu Y."/>
            <person name="Song Y."/>
            <person name="Tong Y."/>
            <person name="Lu Y."/>
            <person name="Yang J."/>
            <person name="Xu C."/>
            <person name="Jia M."/>
            <person name="Peters R.J."/>
            <person name="Huang L."/>
            <person name="Gao W."/>
        </authorList>
    </citation>
    <scope>NUCLEOTIDE SEQUENCE [LARGE SCALE GENOMIC DNA]</scope>
    <source>
        <strain evidence="11">cv. XIE 37</strain>
        <tissue evidence="10">Leaf</tissue>
    </source>
</reference>
<comment type="catalytic activity">
    <reaction evidence="1">
        <text>S-ubiquitinyl-[E2 ubiquitin-conjugating enzyme]-L-cysteine + [acceptor protein]-L-lysine = [E2 ubiquitin-conjugating enzyme]-L-cysteine + N(6)-ubiquitinyl-[acceptor protein]-L-lysine.</text>
        <dbReference type="EC" id="2.3.2.27"/>
    </reaction>
</comment>
<keyword evidence="7" id="KW-0862">Zinc</keyword>
<evidence type="ECO:0000256" key="1">
    <source>
        <dbReference type="ARBA" id="ARBA00000900"/>
    </source>
</evidence>
<dbReference type="OrthoDB" id="8062037at2759"/>
<keyword evidence="11" id="KW-1185">Reference proteome</keyword>
<evidence type="ECO:0000259" key="9">
    <source>
        <dbReference type="PROSITE" id="PS50089"/>
    </source>
</evidence>
<dbReference type="GO" id="GO:0061630">
    <property type="term" value="F:ubiquitin protein ligase activity"/>
    <property type="evidence" value="ECO:0007669"/>
    <property type="project" value="UniProtKB-EC"/>
</dbReference>
<dbReference type="GO" id="GO:0008270">
    <property type="term" value="F:zinc ion binding"/>
    <property type="evidence" value="ECO:0007669"/>
    <property type="project" value="UniProtKB-KW"/>
</dbReference>
<evidence type="ECO:0000256" key="2">
    <source>
        <dbReference type="ARBA" id="ARBA00012483"/>
    </source>
</evidence>
<dbReference type="SMART" id="SM00184">
    <property type="entry name" value="RING"/>
    <property type="match status" value="1"/>
</dbReference>
<keyword evidence="4" id="KW-0479">Metal-binding</keyword>
<dbReference type="AlphaFoldDB" id="A0A7J7CJ57"/>
<dbReference type="FunCoup" id="A0A7J7CJ57">
    <property type="interactions" value="1202"/>
</dbReference>
<keyword evidence="6" id="KW-0833">Ubl conjugation pathway</keyword>
<keyword evidence="3" id="KW-0808">Transferase</keyword>
<gene>
    <name evidence="10" type="ORF">HS088_TW16G00545</name>
</gene>
<sequence length="369" mass="40883">MDLFHQRVEQSQVMGYPDFHHDSFTDSDFGVVGGNCEVVIDNLVLDFGLGLGIDLEIHDDCVGFEDIIGYDQYEPESNTLDDGYFGDRGISELEFGDAVSTVSVEIENFGGDNVGVARFFSDSDSDLNDLALGIDLHSVEADDYGFDHDDDIASVPLCLGPLMLDDRGEPEEEVDFGWEEVDGGVDEREFLGMVLDPADDEDDVSVSISDPEQPEDLVSVERTGVVGNLEWQVLLNAHNFEVNPEEHMHNVEPFFGDTVEYDMLFGQFAENESAPLGRPPASKYVVENLPEVVVNAEDVENNNALCAVCKDEINVGKKAKQLPCEHKYHGDCILPWLGIRNTCPVCRHELPTDDVEYERRKAQSAGHGL</sequence>
<name>A0A7J7CJ57_TRIWF</name>
<evidence type="ECO:0000256" key="4">
    <source>
        <dbReference type="ARBA" id="ARBA00022723"/>
    </source>
</evidence>
<dbReference type="InParanoid" id="A0A7J7CJ57"/>
<accession>A0A7J7CJ57</accession>
<dbReference type="InterPro" id="IPR013083">
    <property type="entry name" value="Znf_RING/FYVE/PHD"/>
</dbReference>
<dbReference type="GO" id="GO:0005737">
    <property type="term" value="C:cytoplasm"/>
    <property type="evidence" value="ECO:0007669"/>
    <property type="project" value="TreeGrafter"/>
</dbReference>
<evidence type="ECO:0000313" key="10">
    <source>
        <dbReference type="EMBL" id="KAF5734103.1"/>
    </source>
</evidence>
<dbReference type="InterPro" id="IPR001841">
    <property type="entry name" value="Znf_RING"/>
</dbReference>
<organism evidence="10 11">
    <name type="scientific">Tripterygium wilfordii</name>
    <name type="common">Thunder God vine</name>
    <dbReference type="NCBI Taxonomy" id="458696"/>
    <lineage>
        <taxon>Eukaryota</taxon>
        <taxon>Viridiplantae</taxon>
        <taxon>Streptophyta</taxon>
        <taxon>Embryophyta</taxon>
        <taxon>Tracheophyta</taxon>
        <taxon>Spermatophyta</taxon>
        <taxon>Magnoliopsida</taxon>
        <taxon>eudicotyledons</taxon>
        <taxon>Gunneridae</taxon>
        <taxon>Pentapetalae</taxon>
        <taxon>rosids</taxon>
        <taxon>fabids</taxon>
        <taxon>Celastrales</taxon>
        <taxon>Celastraceae</taxon>
        <taxon>Tripterygium</taxon>
    </lineage>
</organism>
<dbReference type="Pfam" id="PF13639">
    <property type="entry name" value="zf-RING_2"/>
    <property type="match status" value="1"/>
</dbReference>
<feature type="domain" description="RING-type" evidence="9">
    <location>
        <begin position="306"/>
        <end position="347"/>
    </location>
</feature>
<keyword evidence="5 8" id="KW-0863">Zinc-finger</keyword>
<dbReference type="SUPFAM" id="SSF57850">
    <property type="entry name" value="RING/U-box"/>
    <property type="match status" value="1"/>
</dbReference>
<evidence type="ECO:0000256" key="8">
    <source>
        <dbReference type="PROSITE-ProRule" id="PRU00175"/>
    </source>
</evidence>
<dbReference type="EC" id="2.3.2.27" evidence="2"/>
<comment type="caution">
    <text evidence="10">The sequence shown here is derived from an EMBL/GenBank/DDBJ whole genome shotgun (WGS) entry which is preliminary data.</text>
</comment>
<proteinExistence type="predicted"/>
<dbReference type="GO" id="GO:0016567">
    <property type="term" value="P:protein ubiquitination"/>
    <property type="evidence" value="ECO:0007669"/>
    <property type="project" value="TreeGrafter"/>
</dbReference>
<evidence type="ECO:0000313" key="11">
    <source>
        <dbReference type="Proteomes" id="UP000593562"/>
    </source>
</evidence>
<dbReference type="PROSITE" id="PS50089">
    <property type="entry name" value="ZF_RING_2"/>
    <property type="match status" value="1"/>
</dbReference>
<evidence type="ECO:0000256" key="7">
    <source>
        <dbReference type="ARBA" id="ARBA00022833"/>
    </source>
</evidence>
<dbReference type="PANTHER" id="PTHR15710">
    <property type="entry name" value="E3 UBIQUITIN-PROTEIN LIGASE PRAJA"/>
    <property type="match status" value="1"/>
</dbReference>
<dbReference type="EMBL" id="JAAARO010000016">
    <property type="protein sequence ID" value="KAF5734103.1"/>
    <property type="molecule type" value="Genomic_DNA"/>
</dbReference>
<evidence type="ECO:0000256" key="5">
    <source>
        <dbReference type="ARBA" id="ARBA00022771"/>
    </source>
</evidence>
<dbReference type="Gene3D" id="3.30.40.10">
    <property type="entry name" value="Zinc/RING finger domain, C3HC4 (zinc finger)"/>
    <property type="match status" value="1"/>
</dbReference>
<evidence type="ECO:0000256" key="3">
    <source>
        <dbReference type="ARBA" id="ARBA00022679"/>
    </source>
</evidence>
<dbReference type="Proteomes" id="UP000593562">
    <property type="component" value="Unassembled WGS sequence"/>
</dbReference>
<dbReference type="PANTHER" id="PTHR15710:SF108">
    <property type="entry name" value="OS03G0286100 PROTEIN"/>
    <property type="match status" value="1"/>
</dbReference>
<protein>
    <recommendedName>
        <fullName evidence="2">RING-type E3 ubiquitin transferase</fullName>
        <ecNumber evidence="2">2.3.2.27</ecNumber>
    </recommendedName>
</protein>
<dbReference type="FunFam" id="3.30.40.10:FF:000022">
    <property type="entry name" value="E3 ubiquitin-protein ligase RING1-like"/>
    <property type="match status" value="1"/>
</dbReference>